<evidence type="ECO:0000313" key="2">
    <source>
        <dbReference type="Proteomes" id="UP001272137"/>
    </source>
</evidence>
<comment type="caution">
    <text evidence="1">The sequence shown here is derived from an EMBL/GenBank/DDBJ whole genome shotgun (WGS) entry which is preliminary data.</text>
</comment>
<dbReference type="EMBL" id="QXCT01000001">
    <property type="protein sequence ID" value="MDW9250773.1"/>
    <property type="molecule type" value="Genomic_DNA"/>
</dbReference>
<gene>
    <name evidence="1" type="ORF">C7S16_5439</name>
</gene>
<protein>
    <submittedName>
        <fullName evidence="1">Uncharacterized protein</fullName>
    </submittedName>
</protein>
<proteinExistence type="predicted"/>
<dbReference type="Proteomes" id="UP001272137">
    <property type="component" value="Unassembled WGS sequence"/>
</dbReference>
<dbReference type="AlphaFoldDB" id="A0AAW9CNV8"/>
<accession>A0AAW9CNV8</accession>
<name>A0AAW9CNV8_BURTH</name>
<organism evidence="1 2">
    <name type="scientific">Burkholderia thailandensis</name>
    <dbReference type="NCBI Taxonomy" id="57975"/>
    <lineage>
        <taxon>Bacteria</taxon>
        <taxon>Pseudomonadati</taxon>
        <taxon>Pseudomonadota</taxon>
        <taxon>Betaproteobacteria</taxon>
        <taxon>Burkholderiales</taxon>
        <taxon>Burkholderiaceae</taxon>
        <taxon>Burkholderia</taxon>
        <taxon>pseudomallei group</taxon>
    </lineage>
</organism>
<evidence type="ECO:0000313" key="1">
    <source>
        <dbReference type="EMBL" id="MDW9250773.1"/>
    </source>
</evidence>
<reference evidence="1" key="1">
    <citation type="submission" date="2018-08" db="EMBL/GenBank/DDBJ databases">
        <title>Identification of Burkholderia cepacia strains that express a Burkholderia pseudomallei-like capsular polysaccharide.</title>
        <authorList>
            <person name="Burtnick M.N."/>
            <person name="Vongsouvath M."/>
            <person name="Newton P."/>
            <person name="Wuthiekanun V."/>
            <person name="Limmathurotsakul D."/>
            <person name="Brett P.J."/>
            <person name="Chantratita N."/>
            <person name="Dance D.A."/>
        </authorList>
    </citation>
    <scope>NUCLEOTIDE SEQUENCE</scope>
    <source>
        <strain evidence="1">SBXCC001</strain>
    </source>
</reference>
<sequence length="75" mass="8078">MLRPGPRMGASSRIDVQCIGARSETARRSDAARSAAASRSLHGVARNYQRPACRSSCAETMPEQCAQTRDGAIDR</sequence>